<evidence type="ECO:0000256" key="6">
    <source>
        <dbReference type="ARBA" id="ARBA00022989"/>
    </source>
</evidence>
<evidence type="ECO:0000256" key="9">
    <source>
        <dbReference type="ARBA" id="ARBA00023128"/>
    </source>
</evidence>
<evidence type="ECO:0000256" key="14">
    <source>
        <dbReference type="ARBA" id="ARBA00037884"/>
    </source>
</evidence>
<dbReference type="PANTHER" id="PTHR10250:SF26">
    <property type="entry name" value="GLUTATHIONE S-TRANSFERASE 3, MITOCHONDRIAL"/>
    <property type="match status" value="1"/>
</dbReference>
<evidence type="ECO:0000256" key="23">
    <source>
        <dbReference type="SAM" id="Phobius"/>
    </source>
</evidence>
<feature type="transmembrane region" description="Helical" evidence="23">
    <location>
        <begin position="166"/>
        <end position="190"/>
    </location>
</feature>
<dbReference type="GO" id="GO:0004364">
    <property type="term" value="F:glutathione transferase activity"/>
    <property type="evidence" value="ECO:0007669"/>
    <property type="project" value="TreeGrafter"/>
</dbReference>
<comment type="caution">
    <text evidence="24">The sequence shown here is derived from an EMBL/GenBank/DDBJ whole genome shotgun (WGS) entry which is preliminary data.</text>
</comment>
<evidence type="ECO:0000256" key="17">
    <source>
        <dbReference type="ARBA" id="ARBA00043664"/>
    </source>
</evidence>
<dbReference type="GO" id="GO:0004464">
    <property type="term" value="F:leukotriene-C4 synthase activity"/>
    <property type="evidence" value="ECO:0007669"/>
    <property type="project" value="UniProtKB-EC"/>
</dbReference>
<dbReference type="GO" id="GO:0005783">
    <property type="term" value="C:endoplasmic reticulum"/>
    <property type="evidence" value="ECO:0007669"/>
    <property type="project" value="TreeGrafter"/>
</dbReference>
<comment type="pathway">
    <text evidence="14">Lipid metabolism; leukotriene C4 biosynthesis.</text>
</comment>
<organism evidence="24 25">
    <name type="scientific">Stichopus japonicus</name>
    <name type="common">Sea cucumber</name>
    <dbReference type="NCBI Taxonomy" id="307972"/>
    <lineage>
        <taxon>Eukaryota</taxon>
        <taxon>Metazoa</taxon>
        <taxon>Echinodermata</taxon>
        <taxon>Eleutherozoa</taxon>
        <taxon>Echinozoa</taxon>
        <taxon>Holothuroidea</taxon>
        <taxon>Aspidochirotacea</taxon>
        <taxon>Aspidochirotida</taxon>
        <taxon>Stichopodidae</taxon>
        <taxon>Apostichopus</taxon>
    </lineage>
</organism>
<feature type="transmembrane region" description="Helical" evidence="23">
    <location>
        <begin position="94"/>
        <end position="113"/>
    </location>
</feature>
<comment type="catalytic activity">
    <reaction evidence="18">
        <text>leukotriene C4 = leukotriene A4 + glutathione</text>
        <dbReference type="Rhea" id="RHEA:17617"/>
        <dbReference type="ChEBI" id="CHEBI:57463"/>
        <dbReference type="ChEBI" id="CHEBI:57925"/>
        <dbReference type="ChEBI" id="CHEBI:57973"/>
        <dbReference type="EC" id="4.4.1.20"/>
    </reaction>
    <physiologicalReaction direction="right-to-left" evidence="18">
        <dbReference type="Rhea" id="RHEA:17619"/>
    </physiologicalReaction>
</comment>
<keyword evidence="5" id="KW-1000">Mitochondrion outer membrane</keyword>
<gene>
    <name evidence="24" type="ORF">BSL78_26579</name>
</gene>
<keyword evidence="4 23" id="KW-0812">Transmembrane</keyword>
<keyword evidence="7" id="KW-0560">Oxidoreductase</keyword>
<feature type="transmembrane region" description="Helical" evidence="23">
    <location>
        <begin position="17"/>
        <end position="35"/>
    </location>
</feature>
<evidence type="ECO:0000256" key="2">
    <source>
        <dbReference type="ARBA" id="ARBA00010459"/>
    </source>
</evidence>
<dbReference type="GO" id="GO:0006629">
    <property type="term" value="P:lipid metabolic process"/>
    <property type="evidence" value="ECO:0007669"/>
    <property type="project" value="UniProtKB-KW"/>
</dbReference>
<protein>
    <recommendedName>
        <fullName evidence="20">Glutathione S-transferase 3, mitochondrial</fullName>
        <ecNumber evidence="16">4.4.1.20</ecNumber>
    </recommendedName>
    <alternativeName>
        <fullName evidence="21">Glutathione peroxidase MGST3</fullName>
    </alternativeName>
    <alternativeName>
        <fullName evidence="22">LTC4 synthase MGST3</fullName>
    </alternativeName>
</protein>
<dbReference type="OrthoDB" id="410651at2759"/>
<keyword evidence="3" id="KW-0808">Transferase</keyword>
<keyword evidence="11" id="KW-0564">Palmitate</keyword>
<accession>A0A2G8JLI3</accession>
<keyword evidence="13" id="KW-0449">Lipoprotein</keyword>
<keyword evidence="9" id="KW-0496">Mitochondrion</keyword>
<evidence type="ECO:0000256" key="7">
    <source>
        <dbReference type="ARBA" id="ARBA00023002"/>
    </source>
</evidence>
<comment type="pathway">
    <text evidence="15">Lipid metabolism; arachidonate metabolism.</text>
</comment>
<dbReference type="SUPFAM" id="SSF161084">
    <property type="entry name" value="MAPEG domain-like"/>
    <property type="match status" value="1"/>
</dbReference>
<keyword evidence="6 23" id="KW-1133">Transmembrane helix</keyword>
<dbReference type="FunFam" id="1.20.120.550:FF:000004">
    <property type="entry name" value="Microsomal glutathione S-transferase 3"/>
    <property type="match status" value="1"/>
</dbReference>
<evidence type="ECO:0000256" key="8">
    <source>
        <dbReference type="ARBA" id="ARBA00023098"/>
    </source>
</evidence>
<evidence type="ECO:0000256" key="4">
    <source>
        <dbReference type="ARBA" id="ARBA00022692"/>
    </source>
</evidence>
<comment type="similarity">
    <text evidence="2">Belongs to the MAPEG family.</text>
</comment>
<sequence length="194" mass="22106">MTVTKTDMASITIPDEYGYVIAVLPLTFIVFFFLAEMVVYARKKFDVPYPTMYSEKSKQFNCYQRAHQNALETLPFFIVFLLLGGLQYPVASSIAGVVWCVGRLIYAVGYYTGETFKKCRQEGSWQYPRIPCPVCSLWFYYLIGTTSAALSLATNCGAPLVLRCPYVSWPSIFFSLVIWVSSLYLDFLFVNNPQ</sequence>
<dbReference type="InterPro" id="IPR050997">
    <property type="entry name" value="MAPEG"/>
</dbReference>
<evidence type="ECO:0000313" key="24">
    <source>
        <dbReference type="EMBL" id="PIK36585.1"/>
    </source>
</evidence>
<dbReference type="PANTHER" id="PTHR10250">
    <property type="entry name" value="MICROSOMAL GLUTATHIONE S-TRANSFERASE"/>
    <property type="match status" value="1"/>
</dbReference>
<dbReference type="GO" id="GO:0005635">
    <property type="term" value="C:nuclear envelope"/>
    <property type="evidence" value="ECO:0007669"/>
    <property type="project" value="TreeGrafter"/>
</dbReference>
<evidence type="ECO:0000256" key="11">
    <source>
        <dbReference type="ARBA" id="ARBA00023139"/>
    </source>
</evidence>
<keyword evidence="10 23" id="KW-0472">Membrane</keyword>
<keyword evidence="25" id="KW-1185">Reference proteome</keyword>
<evidence type="ECO:0000256" key="3">
    <source>
        <dbReference type="ARBA" id="ARBA00022679"/>
    </source>
</evidence>
<comment type="subcellular location">
    <subcellularLocation>
        <location evidence="1">Mitochondrion outer membrane</location>
        <topology evidence="1">Multi-pass membrane protein</topology>
    </subcellularLocation>
</comment>
<evidence type="ECO:0000256" key="16">
    <source>
        <dbReference type="ARBA" id="ARBA00039056"/>
    </source>
</evidence>
<evidence type="ECO:0000256" key="1">
    <source>
        <dbReference type="ARBA" id="ARBA00004374"/>
    </source>
</evidence>
<dbReference type="Pfam" id="PF01124">
    <property type="entry name" value="MAPEG"/>
    <property type="match status" value="1"/>
</dbReference>
<dbReference type="InterPro" id="IPR001129">
    <property type="entry name" value="Membr-assoc_MAPEG"/>
</dbReference>
<dbReference type="GO" id="GO:0005741">
    <property type="term" value="C:mitochondrial outer membrane"/>
    <property type="evidence" value="ECO:0007669"/>
    <property type="project" value="UniProtKB-SubCell"/>
</dbReference>
<evidence type="ECO:0000256" key="19">
    <source>
        <dbReference type="ARBA" id="ARBA00051411"/>
    </source>
</evidence>
<evidence type="ECO:0000256" key="13">
    <source>
        <dbReference type="ARBA" id="ARBA00023288"/>
    </source>
</evidence>
<evidence type="ECO:0000256" key="18">
    <source>
        <dbReference type="ARBA" id="ARBA00049298"/>
    </source>
</evidence>
<evidence type="ECO:0000256" key="5">
    <source>
        <dbReference type="ARBA" id="ARBA00022787"/>
    </source>
</evidence>
<dbReference type="AlphaFoldDB" id="A0A2G8JLI3"/>
<evidence type="ECO:0000256" key="12">
    <source>
        <dbReference type="ARBA" id="ARBA00023239"/>
    </source>
</evidence>
<comment type="catalytic activity">
    <reaction evidence="17">
        <text>(5S)-hydroperoxy-(6E,8Z,11Z,14Z)-eicosatetraenoate + 2 glutathione = (5S)-hydroxy-(6E,8Z,11Z,14Z)-eicosatetraenoate + glutathione disulfide + H2O</text>
        <dbReference type="Rhea" id="RHEA:48620"/>
        <dbReference type="ChEBI" id="CHEBI:15377"/>
        <dbReference type="ChEBI" id="CHEBI:57450"/>
        <dbReference type="ChEBI" id="CHEBI:57925"/>
        <dbReference type="ChEBI" id="CHEBI:58297"/>
        <dbReference type="ChEBI" id="CHEBI:90632"/>
    </reaction>
    <physiologicalReaction direction="left-to-right" evidence="17">
        <dbReference type="Rhea" id="RHEA:48621"/>
    </physiologicalReaction>
</comment>
<evidence type="ECO:0000256" key="20">
    <source>
        <dbReference type="ARBA" id="ARBA00069748"/>
    </source>
</evidence>
<dbReference type="Proteomes" id="UP000230750">
    <property type="component" value="Unassembled WGS sequence"/>
</dbReference>
<evidence type="ECO:0000256" key="10">
    <source>
        <dbReference type="ARBA" id="ARBA00023136"/>
    </source>
</evidence>
<dbReference type="Gene3D" id="1.20.120.550">
    <property type="entry name" value="Membrane associated eicosanoid/glutathione metabolism-like domain"/>
    <property type="match status" value="1"/>
</dbReference>
<keyword evidence="12" id="KW-0456">Lyase</keyword>
<dbReference type="STRING" id="307972.A0A2G8JLI3"/>
<keyword evidence="8" id="KW-0443">Lipid metabolism</keyword>
<dbReference type="GO" id="GO:0006691">
    <property type="term" value="P:leukotriene metabolic process"/>
    <property type="evidence" value="ECO:0007669"/>
    <property type="project" value="UniProtKB-ARBA"/>
</dbReference>
<feature type="transmembrane region" description="Helical" evidence="23">
    <location>
        <begin position="134"/>
        <end position="154"/>
    </location>
</feature>
<dbReference type="GO" id="GO:0004602">
    <property type="term" value="F:glutathione peroxidase activity"/>
    <property type="evidence" value="ECO:0007669"/>
    <property type="project" value="TreeGrafter"/>
</dbReference>
<reference evidence="24 25" key="1">
    <citation type="journal article" date="2017" name="PLoS Biol.">
        <title>The sea cucumber genome provides insights into morphological evolution and visceral regeneration.</title>
        <authorList>
            <person name="Zhang X."/>
            <person name="Sun L."/>
            <person name="Yuan J."/>
            <person name="Sun Y."/>
            <person name="Gao Y."/>
            <person name="Zhang L."/>
            <person name="Li S."/>
            <person name="Dai H."/>
            <person name="Hamel J.F."/>
            <person name="Liu C."/>
            <person name="Yu Y."/>
            <person name="Liu S."/>
            <person name="Lin W."/>
            <person name="Guo K."/>
            <person name="Jin S."/>
            <person name="Xu P."/>
            <person name="Storey K.B."/>
            <person name="Huan P."/>
            <person name="Zhang T."/>
            <person name="Zhou Y."/>
            <person name="Zhang J."/>
            <person name="Lin C."/>
            <person name="Li X."/>
            <person name="Xing L."/>
            <person name="Huo D."/>
            <person name="Sun M."/>
            <person name="Wang L."/>
            <person name="Mercier A."/>
            <person name="Li F."/>
            <person name="Yang H."/>
            <person name="Xiang J."/>
        </authorList>
    </citation>
    <scope>NUCLEOTIDE SEQUENCE [LARGE SCALE GENOMIC DNA]</scope>
    <source>
        <strain evidence="24">Shaxun</strain>
        <tissue evidence="24">Muscle</tissue>
    </source>
</reference>
<evidence type="ECO:0000256" key="15">
    <source>
        <dbReference type="ARBA" id="ARBA00037916"/>
    </source>
</evidence>
<dbReference type="EMBL" id="MRZV01001649">
    <property type="protein sequence ID" value="PIK36585.1"/>
    <property type="molecule type" value="Genomic_DNA"/>
</dbReference>
<evidence type="ECO:0000313" key="25">
    <source>
        <dbReference type="Proteomes" id="UP000230750"/>
    </source>
</evidence>
<comment type="catalytic activity">
    <reaction evidence="19">
        <text>15-deoxy-Delta(12,14)-prostaglandin J2 + glutathione = 15-deoxy-Delta(12,14)-prostaglandin J2-S-(R)-glutathione</text>
        <dbReference type="Rhea" id="RHEA:75963"/>
        <dbReference type="ChEBI" id="CHEBI:57925"/>
        <dbReference type="ChEBI" id="CHEBI:85236"/>
        <dbReference type="ChEBI" id="CHEBI:194498"/>
    </reaction>
    <physiologicalReaction direction="left-to-right" evidence="19">
        <dbReference type="Rhea" id="RHEA:75964"/>
    </physiologicalReaction>
</comment>
<name>A0A2G8JLI3_STIJA</name>
<proteinExistence type="inferred from homology"/>
<evidence type="ECO:0000256" key="21">
    <source>
        <dbReference type="ARBA" id="ARBA00075145"/>
    </source>
</evidence>
<evidence type="ECO:0000256" key="22">
    <source>
        <dbReference type="ARBA" id="ARBA00076908"/>
    </source>
</evidence>
<dbReference type="InterPro" id="IPR023352">
    <property type="entry name" value="MAPEG-like_dom_sf"/>
</dbReference>
<dbReference type="EC" id="4.4.1.20" evidence="16"/>